<protein>
    <submittedName>
        <fullName evidence="2">Uncharacterized protein</fullName>
    </submittedName>
</protein>
<evidence type="ECO:0000313" key="2">
    <source>
        <dbReference type="EMBL" id="RDI21325.1"/>
    </source>
</evidence>
<evidence type="ECO:0000256" key="1">
    <source>
        <dbReference type="SAM" id="MobiDB-lite"/>
    </source>
</evidence>
<sequence>MATPNYGYEKRQRELAKKQKKEEKLRAKAERKIPPSSPGLAPGDPETDVASLEHDAPTVPETPTKDG</sequence>
<gene>
    <name evidence="2" type="ORF">DFR41_109122</name>
</gene>
<accession>A0A370FDZ7</accession>
<dbReference type="AlphaFoldDB" id="A0A370FDZ7"/>
<feature type="region of interest" description="Disordered" evidence="1">
    <location>
        <begin position="1"/>
        <end position="67"/>
    </location>
</feature>
<feature type="compositionally biased region" description="Basic and acidic residues" evidence="1">
    <location>
        <begin position="8"/>
        <end position="33"/>
    </location>
</feature>
<dbReference type="RefSeq" id="WP_043114791.1">
    <property type="nucleotide sequence ID" value="NZ_QQAV01000009.1"/>
</dbReference>
<dbReference type="Proteomes" id="UP000255265">
    <property type="component" value="Unassembled WGS sequence"/>
</dbReference>
<evidence type="ECO:0000313" key="3">
    <source>
        <dbReference type="Proteomes" id="UP000255265"/>
    </source>
</evidence>
<name>A0A370FDZ7_9BURK</name>
<organism evidence="2 3">
    <name type="scientific">Pseudacidovorax intermedius</name>
    <dbReference type="NCBI Taxonomy" id="433924"/>
    <lineage>
        <taxon>Bacteria</taxon>
        <taxon>Pseudomonadati</taxon>
        <taxon>Pseudomonadota</taxon>
        <taxon>Betaproteobacteria</taxon>
        <taxon>Burkholderiales</taxon>
        <taxon>Comamonadaceae</taxon>
        <taxon>Pseudacidovorax</taxon>
    </lineage>
</organism>
<dbReference type="OrthoDB" id="8857086at2"/>
<proteinExistence type="predicted"/>
<keyword evidence="3" id="KW-1185">Reference proteome</keyword>
<reference evidence="2 3" key="1">
    <citation type="submission" date="2018-07" db="EMBL/GenBank/DDBJ databases">
        <title>Genomic Encyclopedia of Type Strains, Phase IV (KMG-IV): sequencing the most valuable type-strain genomes for metagenomic binning, comparative biology and taxonomic classification.</title>
        <authorList>
            <person name="Goeker M."/>
        </authorList>
    </citation>
    <scope>NUCLEOTIDE SEQUENCE [LARGE SCALE GENOMIC DNA]</scope>
    <source>
        <strain evidence="2 3">DSM 21352</strain>
    </source>
</reference>
<dbReference type="EMBL" id="QQAV01000009">
    <property type="protein sequence ID" value="RDI21325.1"/>
    <property type="molecule type" value="Genomic_DNA"/>
</dbReference>
<comment type="caution">
    <text evidence="2">The sequence shown here is derived from an EMBL/GenBank/DDBJ whole genome shotgun (WGS) entry which is preliminary data.</text>
</comment>